<protein>
    <recommendedName>
        <fullName evidence="2">Flagellar hook-length control protein-like C-terminal domain-containing protein</fullName>
    </recommendedName>
</protein>
<proteinExistence type="predicted"/>
<dbReference type="Proteomes" id="UP000570514">
    <property type="component" value="Unassembled WGS sequence"/>
</dbReference>
<dbReference type="AlphaFoldDB" id="A0A846N2Q2"/>
<feature type="region of interest" description="Disordered" evidence="1">
    <location>
        <begin position="124"/>
        <end position="185"/>
    </location>
</feature>
<reference evidence="3 4" key="1">
    <citation type="submission" date="2020-03" db="EMBL/GenBank/DDBJ databases">
        <title>Genomic Encyclopedia of Type Strains, Phase IV (KMG-IV): sequencing the most valuable type-strain genomes for metagenomic binning, comparative biology and taxonomic classification.</title>
        <authorList>
            <person name="Goeker M."/>
        </authorList>
    </citation>
    <scope>NUCLEOTIDE SEQUENCE [LARGE SCALE GENOMIC DNA]</scope>
    <source>
        <strain evidence="3 4">DSM 19867</strain>
    </source>
</reference>
<dbReference type="InterPro" id="IPR021136">
    <property type="entry name" value="Flagellar_hook_control-like_C"/>
</dbReference>
<dbReference type="RefSeq" id="WP_167083585.1">
    <property type="nucleotide sequence ID" value="NZ_BAAADC010000001.1"/>
</dbReference>
<gene>
    <name evidence="3" type="ORF">FHS83_002820</name>
</gene>
<feature type="region of interest" description="Disordered" evidence="1">
    <location>
        <begin position="1"/>
        <end position="40"/>
    </location>
</feature>
<dbReference type="Pfam" id="PF02120">
    <property type="entry name" value="Flg_hook"/>
    <property type="match status" value="1"/>
</dbReference>
<evidence type="ECO:0000256" key="1">
    <source>
        <dbReference type="SAM" id="MobiDB-lite"/>
    </source>
</evidence>
<evidence type="ECO:0000313" key="3">
    <source>
        <dbReference type="EMBL" id="NIK89502.1"/>
    </source>
</evidence>
<feature type="domain" description="Flagellar hook-length control protein-like C-terminal" evidence="2">
    <location>
        <begin position="259"/>
        <end position="325"/>
    </location>
</feature>
<sequence>MTISFPPSLPTPPAPAGTGQVAQAPQSASQGLPQIATPIAPPDPVAALQSAIALTRQTSIAKQDGMAPLLANALAAARAGLLPPPVQAAVQQLVSLALPTNKAPSADDIKTALAQSGLFTESGLAKQGEAPRDQKSALGKLAEAARQWAAQSGESEIPSGGASVPPPGRHPVAQGPASPSLPAGSSPVDAAKLLITGSEAALARQNLLQLASLPEDADPQSRGTRTPDPRYVVDLPLMTPQGPAVAQLIIQRDSSGRSAEHPEPVWRVGLALTIEPLGPVRANLALSGDHAWITIAADRPDALTELKQGAGWLNDALSGSHLEADIAFVSAAPAKSSAYGTSGGSAGGTLGAYGKSTV</sequence>
<feature type="compositionally biased region" description="Low complexity" evidence="1">
    <location>
        <begin position="175"/>
        <end position="185"/>
    </location>
</feature>
<feature type="compositionally biased region" description="Low complexity" evidence="1">
    <location>
        <begin position="16"/>
        <end position="25"/>
    </location>
</feature>
<keyword evidence="4" id="KW-1185">Reference proteome</keyword>
<dbReference type="EMBL" id="JAASRM010000001">
    <property type="protein sequence ID" value="NIK89502.1"/>
    <property type="molecule type" value="Genomic_DNA"/>
</dbReference>
<organism evidence="3 4">
    <name type="scientific">Rhizomicrobium palustre</name>
    <dbReference type="NCBI Taxonomy" id="189966"/>
    <lineage>
        <taxon>Bacteria</taxon>
        <taxon>Pseudomonadati</taxon>
        <taxon>Pseudomonadota</taxon>
        <taxon>Alphaproteobacteria</taxon>
        <taxon>Micropepsales</taxon>
        <taxon>Micropepsaceae</taxon>
        <taxon>Rhizomicrobium</taxon>
    </lineage>
</organism>
<comment type="caution">
    <text evidence="3">The sequence shown here is derived from an EMBL/GenBank/DDBJ whole genome shotgun (WGS) entry which is preliminary data.</text>
</comment>
<evidence type="ECO:0000259" key="2">
    <source>
        <dbReference type="Pfam" id="PF02120"/>
    </source>
</evidence>
<name>A0A846N2Q2_9PROT</name>
<evidence type="ECO:0000313" key="4">
    <source>
        <dbReference type="Proteomes" id="UP000570514"/>
    </source>
</evidence>
<accession>A0A846N2Q2</accession>